<evidence type="ECO:0000313" key="5">
    <source>
        <dbReference type="Proteomes" id="UP000657592"/>
    </source>
</evidence>
<comment type="caution">
    <text evidence="4">The sequence shown here is derived from an EMBL/GenBank/DDBJ whole genome shotgun (WGS) entry which is preliminary data.</text>
</comment>
<proteinExistence type="predicted"/>
<sequence>MTALADPPAVAPPPAPPAPPALPEERPAPTRSRRPPKPPKPPRAPRPPRRPPRVLEPLSPRQRLARGVVGLLTVFLIGFVLSVVVYSHLAHAIAQNGLRGEYAAQLEEGTAPVSEGTFDDVLLRDGAPVGIIEIPALGVSEVIVEGTGAGELKLGPGHRRSTVLPGQEGVSVLMGRAAAYGGPFGGIQQLSPGEKLTVTTGEGEHVYEVIGVRYAGDPAPPAVQPGEGRLVLTTARGAPYFPQGIARVDARLITEAQPAGPRQTTALSLPPEHQELAGDARHLWQTLFTVQLLVASLVAAAWSLSRFGRRRTVIVFTPVLLLVALLVADQVTLLLPNLL</sequence>
<dbReference type="InterPro" id="IPR005754">
    <property type="entry name" value="Sortase"/>
</dbReference>
<keyword evidence="3" id="KW-0812">Transmembrane</keyword>
<dbReference type="AlphaFoldDB" id="A0A917IGM2"/>
<evidence type="ECO:0000256" key="1">
    <source>
        <dbReference type="ARBA" id="ARBA00022801"/>
    </source>
</evidence>
<gene>
    <name evidence="4" type="ORF">GCM10010921_24900</name>
</gene>
<evidence type="ECO:0000313" key="4">
    <source>
        <dbReference type="EMBL" id="GGH47854.1"/>
    </source>
</evidence>
<feature type="region of interest" description="Disordered" evidence="2">
    <location>
        <begin position="1"/>
        <end position="58"/>
    </location>
</feature>
<feature type="transmembrane region" description="Helical" evidence="3">
    <location>
        <begin position="314"/>
        <end position="335"/>
    </location>
</feature>
<dbReference type="Proteomes" id="UP000657592">
    <property type="component" value="Unassembled WGS sequence"/>
</dbReference>
<feature type="transmembrane region" description="Helical" evidence="3">
    <location>
        <begin position="68"/>
        <end position="89"/>
    </location>
</feature>
<accession>A0A917IGM2</accession>
<keyword evidence="3" id="KW-0472">Membrane</keyword>
<dbReference type="Gene3D" id="2.40.260.10">
    <property type="entry name" value="Sortase"/>
    <property type="match status" value="1"/>
</dbReference>
<reference evidence="4" key="1">
    <citation type="journal article" date="2014" name="Int. J. Syst. Evol. Microbiol.">
        <title>Complete genome sequence of Corynebacterium casei LMG S-19264T (=DSM 44701T), isolated from a smear-ripened cheese.</title>
        <authorList>
            <consortium name="US DOE Joint Genome Institute (JGI-PGF)"/>
            <person name="Walter F."/>
            <person name="Albersmeier A."/>
            <person name="Kalinowski J."/>
            <person name="Ruckert C."/>
        </authorList>
    </citation>
    <scope>NUCLEOTIDE SEQUENCE</scope>
    <source>
        <strain evidence="4">CGMCC 1.15794</strain>
    </source>
</reference>
<keyword evidence="5" id="KW-1185">Reference proteome</keyword>
<dbReference type="Pfam" id="PF04203">
    <property type="entry name" value="Sortase"/>
    <property type="match status" value="1"/>
</dbReference>
<feature type="transmembrane region" description="Helical" evidence="3">
    <location>
        <begin position="283"/>
        <end position="302"/>
    </location>
</feature>
<feature type="compositionally biased region" description="Pro residues" evidence="2">
    <location>
        <begin position="9"/>
        <end position="22"/>
    </location>
</feature>
<dbReference type="GO" id="GO:0016787">
    <property type="term" value="F:hydrolase activity"/>
    <property type="evidence" value="ECO:0007669"/>
    <property type="project" value="UniProtKB-KW"/>
</dbReference>
<dbReference type="CDD" id="cd05830">
    <property type="entry name" value="Sortase_E"/>
    <property type="match status" value="1"/>
</dbReference>
<dbReference type="InterPro" id="IPR042003">
    <property type="entry name" value="Sortase_E"/>
</dbReference>
<dbReference type="EMBL" id="BMJY01000012">
    <property type="protein sequence ID" value="GGH47854.1"/>
    <property type="molecule type" value="Genomic_DNA"/>
</dbReference>
<name>A0A917IGM2_9MICO</name>
<keyword evidence="1" id="KW-0378">Hydrolase</keyword>
<keyword evidence="3" id="KW-1133">Transmembrane helix</keyword>
<evidence type="ECO:0000256" key="3">
    <source>
        <dbReference type="SAM" id="Phobius"/>
    </source>
</evidence>
<reference evidence="4" key="2">
    <citation type="submission" date="2020-09" db="EMBL/GenBank/DDBJ databases">
        <authorList>
            <person name="Sun Q."/>
            <person name="Zhou Y."/>
        </authorList>
    </citation>
    <scope>NUCLEOTIDE SEQUENCE</scope>
    <source>
        <strain evidence="4">CGMCC 1.15794</strain>
    </source>
</reference>
<dbReference type="SUPFAM" id="SSF63817">
    <property type="entry name" value="Sortase"/>
    <property type="match status" value="1"/>
</dbReference>
<dbReference type="InterPro" id="IPR023365">
    <property type="entry name" value="Sortase_dom-sf"/>
</dbReference>
<evidence type="ECO:0000256" key="2">
    <source>
        <dbReference type="SAM" id="MobiDB-lite"/>
    </source>
</evidence>
<organism evidence="4 5">
    <name type="scientific">Microbacterium album</name>
    <dbReference type="NCBI Taxonomy" id="2053191"/>
    <lineage>
        <taxon>Bacteria</taxon>
        <taxon>Bacillati</taxon>
        <taxon>Actinomycetota</taxon>
        <taxon>Actinomycetes</taxon>
        <taxon>Micrococcales</taxon>
        <taxon>Microbacteriaceae</taxon>
        <taxon>Microbacterium</taxon>
    </lineage>
</organism>
<protein>
    <submittedName>
        <fullName evidence="4">Sortase</fullName>
    </submittedName>
</protein>